<name>A0A8J3YCR5_9ACTN</name>
<sequence length="63" mass="7116">MGGSVEFLTASACLAAIAGFYLVNQWLVERKRLDHRPWFVPSLWGPVGTVLIILARPVGWRHR</sequence>
<dbReference type="EMBL" id="BOOY01000039">
    <property type="protein sequence ID" value="GIJ06183.1"/>
    <property type="molecule type" value="Genomic_DNA"/>
</dbReference>
<dbReference type="AlphaFoldDB" id="A0A8J3YCR5"/>
<keyword evidence="3" id="KW-1185">Reference proteome</keyword>
<keyword evidence="1" id="KW-1133">Transmembrane helix</keyword>
<feature type="transmembrane region" description="Helical" evidence="1">
    <location>
        <begin position="38"/>
        <end position="55"/>
    </location>
</feature>
<comment type="caution">
    <text evidence="2">The sequence shown here is derived from an EMBL/GenBank/DDBJ whole genome shotgun (WGS) entry which is preliminary data.</text>
</comment>
<keyword evidence="1" id="KW-0472">Membrane</keyword>
<proteinExistence type="predicted"/>
<accession>A0A8J3YCR5</accession>
<evidence type="ECO:0000313" key="3">
    <source>
        <dbReference type="Proteomes" id="UP000652013"/>
    </source>
</evidence>
<dbReference type="Proteomes" id="UP000652013">
    <property type="component" value="Unassembled WGS sequence"/>
</dbReference>
<feature type="transmembrane region" description="Helical" evidence="1">
    <location>
        <begin position="7"/>
        <end position="26"/>
    </location>
</feature>
<evidence type="ECO:0000313" key="2">
    <source>
        <dbReference type="EMBL" id="GIJ06183.1"/>
    </source>
</evidence>
<keyword evidence="1" id="KW-0812">Transmembrane</keyword>
<reference evidence="2" key="1">
    <citation type="submission" date="2021-01" db="EMBL/GenBank/DDBJ databases">
        <title>Whole genome shotgun sequence of Spirilliplanes yamanashiensis NBRC 15828.</title>
        <authorList>
            <person name="Komaki H."/>
            <person name="Tamura T."/>
        </authorList>
    </citation>
    <scope>NUCLEOTIDE SEQUENCE</scope>
    <source>
        <strain evidence="2">NBRC 15828</strain>
    </source>
</reference>
<evidence type="ECO:0000256" key="1">
    <source>
        <dbReference type="SAM" id="Phobius"/>
    </source>
</evidence>
<protein>
    <submittedName>
        <fullName evidence="2">Uncharacterized protein</fullName>
    </submittedName>
</protein>
<organism evidence="2 3">
    <name type="scientific">Spirilliplanes yamanashiensis</name>
    <dbReference type="NCBI Taxonomy" id="42233"/>
    <lineage>
        <taxon>Bacteria</taxon>
        <taxon>Bacillati</taxon>
        <taxon>Actinomycetota</taxon>
        <taxon>Actinomycetes</taxon>
        <taxon>Micromonosporales</taxon>
        <taxon>Micromonosporaceae</taxon>
        <taxon>Spirilliplanes</taxon>
    </lineage>
</organism>
<gene>
    <name evidence="2" type="ORF">Sya03_55350</name>
</gene>